<dbReference type="Gene3D" id="3.30.70.270">
    <property type="match status" value="1"/>
</dbReference>
<proteinExistence type="predicted"/>
<evidence type="ECO:0000313" key="1">
    <source>
        <dbReference type="EMBL" id="MBX35053.1"/>
    </source>
</evidence>
<dbReference type="InterPro" id="IPR053134">
    <property type="entry name" value="RNA-dir_DNA_polymerase"/>
</dbReference>
<dbReference type="InterPro" id="IPR043128">
    <property type="entry name" value="Rev_trsase/Diguanyl_cyclase"/>
</dbReference>
<protein>
    <recommendedName>
        <fullName evidence="2">Reverse transcriptase domain-containing protein</fullName>
    </recommendedName>
</protein>
<dbReference type="AlphaFoldDB" id="A0A2P2MXV9"/>
<dbReference type="EMBL" id="GGEC01054569">
    <property type="protein sequence ID" value="MBX35053.1"/>
    <property type="molecule type" value="Transcribed_RNA"/>
</dbReference>
<dbReference type="InterPro" id="IPR043502">
    <property type="entry name" value="DNA/RNA_pol_sf"/>
</dbReference>
<accession>A0A2P2MXV9</accession>
<name>A0A2P2MXV9_RHIMU</name>
<reference evidence="1" key="1">
    <citation type="submission" date="2018-02" db="EMBL/GenBank/DDBJ databases">
        <title>Rhizophora mucronata_Transcriptome.</title>
        <authorList>
            <person name="Meera S.P."/>
            <person name="Sreeshan A."/>
            <person name="Augustine A."/>
        </authorList>
    </citation>
    <scope>NUCLEOTIDE SEQUENCE</scope>
    <source>
        <tissue evidence="1">Leaf</tissue>
    </source>
</reference>
<dbReference type="SUPFAM" id="SSF56672">
    <property type="entry name" value="DNA/RNA polymerases"/>
    <property type="match status" value="1"/>
</dbReference>
<sequence length="85" mass="10425">MQDRLYKWLVMPFKLSNVPSNFMKFMTYVLRSFIDKFLVIFFNDYLIYNKFKEGYLVICIQFSSLLEKSNFILILRNICFCNLRH</sequence>
<organism evidence="1">
    <name type="scientific">Rhizophora mucronata</name>
    <name type="common">Asiatic mangrove</name>
    <dbReference type="NCBI Taxonomy" id="61149"/>
    <lineage>
        <taxon>Eukaryota</taxon>
        <taxon>Viridiplantae</taxon>
        <taxon>Streptophyta</taxon>
        <taxon>Embryophyta</taxon>
        <taxon>Tracheophyta</taxon>
        <taxon>Spermatophyta</taxon>
        <taxon>Magnoliopsida</taxon>
        <taxon>eudicotyledons</taxon>
        <taxon>Gunneridae</taxon>
        <taxon>Pentapetalae</taxon>
        <taxon>rosids</taxon>
        <taxon>fabids</taxon>
        <taxon>Malpighiales</taxon>
        <taxon>Rhizophoraceae</taxon>
        <taxon>Rhizophora</taxon>
    </lineage>
</organism>
<evidence type="ECO:0008006" key="2">
    <source>
        <dbReference type="Google" id="ProtNLM"/>
    </source>
</evidence>
<dbReference type="PANTHER" id="PTHR24559">
    <property type="entry name" value="TRANSPOSON TY3-I GAG-POL POLYPROTEIN"/>
    <property type="match status" value="1"/>
</dbReference>
<dbReference type="PANTHER" id="PTHR24559:SF437">
    <property type="entry name" value="RNA-DIRECTED DNA POLYMERASE HOMOLOG"/>
    <property type="match status" value="1"/>
</dbReference>